<evidence type="ECO:0000256" key="10">
    <source>
        <dbReference type="ARBA" id="ARBA00022989"/>
    </source>
</evidence>
<protein>
    <recommendedName>
        <fullName evidence="4 16">NADH-ubiquinone oxidoreductase chain 4L</fullName>
        <ecNumber evidence="3 16">7.1.1.2</ecNumber>
    </recommendedName>
</protein>
<keyword evidence="6 16" id="KW-0679">Respiratory chain</keyword>
<dbReference type="RefSeq" id="YP_002261348.1">
    <property type="nucleotide sequence ID" value="NC_011302.1"/>
</dbReference>
<sequence length="98" mass="11540">MFNQFYIIVFCLMFFAGVWMFISKRKHLLISLLSLEYMMLMLFMIIYLYLLFQGCELYFSMVFLTFSVCEGALGLAVLVSIIRTHGNDYFHSISVLKC</sequence>
<dbReference type="InterPro" id="IPR001133">
    <property type="entry name" value="NADH_UbQ_OxRdtase_chain4L/K"/>
</dbReference>
<evidence type="ECO:0000256" key="9">
    <source>
        <dbReference type="ARBA" id="ARBA00022982"/>
    </source>
</evidence>
<comment type="subcellular location">
    <subcellularLocation>
        <location evidence="16">Mitochondrion inner membrane</location>
        <topology evidence="16">Multi-pass membrane protein</topology>
    </subcellularLocation>
    <subcellularLocation>
        <location evidence="1">Mitochondrion membrane</location>
        <topology evidence="1">Multi-pass membrane protein</topology>
    </subcellularLocation>
</comment>
<evidence type="ECO:0000256" key="12">
    <source>
        <dbReference type="ARBA" id="ARBA00023075"/>
    </source>
</evidence>
<dbReference type="Gene3D" id="1.10.287.3510">
    <property type="match status" value="1"/>
</dbReference>
<keyword evidence="5 16" id="KW-0813">Transport</keyword>
<dbReference type="GeneID" id="6947296"/>
<comment type="function">
    <text evidence="16">Core subunit of the mitochondrial membrane respiratory chain NADH dehydrogenase (Complex I) which catalyzes electron transfer from NADH through the respiratory chain, using ubiquinone as an electron acceptor.</text>
</comment>
<keyword evidence="13 16" id="KW-0496">Mitochondrion</keyword>
<keyword evidence="14 16" id="KW-0472">Membrane</keyword>
<keyword evidence="7 16" id="KW-0812">Transmembrane</keyword>
<dbReference type="CTD" id="4539"/>
<evidence type="ECO:0000256" key="5">
    <source>
        <dbReference type="ARBA" id="ARBA00022448"/>
    </source>
</evidence>
<evidence type="ECO:0000256" key="7">
    <source>
        <dbReference type="ARBA" id="ARBA00022692"/>
    </source>
</evidence>
<evidence type="ECO:0000256" key="2">
    <source>
        <dbReference type="ARBA" id="ARBA00010519"/>
    </source>
</evidence>
<dbReference type="GO" id="GO:0005743">
    <property type="term" value="C:mitochondrial inner membrane"/>
    <property type="evidence" value="ECO:0007669"/>
    <property type="project" value="UniProtKB-SubCell"/>
</dbReference>
<evidence type="ECO:0000256" key="14">
    <source>
        <dbReference type="ARBA" id="ARBA00023136"/>
    </source>
</evidence>
<keyword evidence="10 16" id="KW-1133">Transmembrane helix</keyword>
<dbReference type="PANTHER" id="PTHR11434:SF0">
    <property type="entry name" value="NADH-UBIQUINONE OXIDOREDUCTASE CHAIN 4L"/>
    <property type="match status" value="1"/>
</dbReference>
<evidence type="ECO:0000256" key="4">
    <source>
        <dbReference type="ARBA" id="ARBA00016612"/>
    </source>
</evidence>
<keyword evidence="12 16" id="KW-0830">Ubiquinone</keyword>
<reference evidence="17" key="1">
    <citation type="journal article" date="2008" name="Mol. Phylogenet. Evol.">
        <title>A preliminary mitochondrial genome phylogeny of Orthoptera (Insecta) and approaches to maximizing phylogenetic signal found within mitochondrial genome data.</title>
        <authorList>
            <person name="Fenn J.D."/>
            <person name="Song H."/>
            <person name="Cameron S.L."/>
            <person name="Whiting M.F."/>
        </authorList>
    </citation>
    <scope>NUCLEOTIDE SEQUENCE</scope>
</reference>
<dbReference type="PANTHER" id="PTHR11434">
    <property type="entry name" value="NADH-UBIQUINONE OXIDOREDUCTASE SUBUNIT ND4L"/>
    <property type="match status" value="1"/>
</dbReference>
<keyword evidence="8 16" id="KW-1278">Translocase</keyword>
<organism evidence="17">
    <name type="scientific">Gryllotalpa pluvialis</name>
    <name type="common">Common mole cricket</name>
    <name type="synonym">Austrotalpa pluvialis</name>
    <dbReference type="NCBI Taxonomy" id="552513"/>
    <lineage>
        <taxon>Eukaryota</taxon>
        <taxon>Metazoa</taxon>
        <taxon>Ecdysozoa</taxon>
        <taxon>Arthropoda</taxon>
        <taxon>Hexapoda</taxon>
        <taxon>Insecta</taxon>
        <taxon>Pterygota</taxon>
        <taxon>Neoptera</taxon>
        <taxon>Polyneoptera</taxon>
        <taxon>Orthoptera</taxon>
        <taxon>Ensifera</taxon>
        <taxon>Gryllidea</taxon>
        <taxon>Gryllotalpoidea</taxon>
        <taxon>Gryllotalpidae</taxon>
        <taxon>Gryllotalpinae</taxon>
        <taxon>Gryllotalpa</taxon>
    </lineage>
</organism>
<evidence type="ECO:0000256" key="16">
    <source>
        <dbReference type="RuleBase" id="RU004419"/>
    </source>
</evidence>
<dbReference type="EC" id="7.1.1.2" evidence="3 16"/>
<accession>B6DEA9</accession>
<keyword evidence="11 16" id="KW-0520">NAD</keyword>
<proteinExistence type="inferred from homology"/>
<dbReference type="GO" id="GO:0042773">
    <property type="term" value="P:ATP synthesis coupled electron transport"/>
    <property type="evidence" value="ECO:0007669"/>
    <property type="project" value="UniProtKB-UniRule"/>
</dbReference>
<comment type="similarity">
    <text evidence="2 16">Belongs to the complex I subunit 4L family.</text>
</comment>
<feature type="transmembrane region" description="Helical" evidence="16">
    <location>
        <begin position="58"/>
        <end position="82"/>
    </location>
</feature>
<evidence type="ECO:0000256" key="1">
    <source>
        <dbReference type="ARBA" id="ARBA00004225"/>
    </source>
</evidence>
<dbReference type="GO" id="GO:0008137">
    <property type="term" value="F:NADH dehydrogenase (ubiquinone) activity"/>
    <property type="evidence" value="ECO:0007669"/>
    <property type="project" value="UniProtKB-EC"/>
</dbReference>
<dbReference type="GO" id="GO:0016651">
    <property type="term" value="F:oxidoreductase activity, acting on NAD(P)H"/>
    <property type="evidence" value="ECO:0007669"/>
    <property type="project" value="InterPro"/>
</dbReference>
<evidence type="ECO:0000256" key="6">
    <source>
        <dbReference type="ARBA" id="ARBA00022660"/>
    </source>
</evidence>
<gene>
    <name evidence="17" type="primary">ND4L</name>
</gene>
<keyword evidence="9 16" id="KW-0249">Electron transport</keyword>
<dbReference type="GO" id="GO:0030964">
    <property type="term" value="C:NADH dehydrogenase complex"/>
    <property type="evidence" value="ECO:0007669"/>
    <property type="project" value="TreeGrafter"/>
</dbReference>
<dbReference type="InterPro" id="IPR039428">
    <property type="entry name" value="NUOK/Mnh_C1-like"/>
</dbReference>
<keyword evidence="16" id="KW-0999">Mitochondrion inner membrane</keyword>
<dbReference type="EMBL" id="EU938371">
    <property type="protein sequence ID" value="ACG59305.1"/>
    <property type="molecule type" value="Genomic_DNA"/>
</dbReference>
<evidence type="ECO:0000256" key="15">
    <source>
        <dbReference type="ARBA" id="ARBA00049551"/>
    </source>
</evidence>
<comment type="catalytic activity">
    <reaction evidence="15 16">
        <text>a ubiquinone + NADH + 5 H(+)(in) = a ubiquinol + NAD(+) + 4 H(+)(out)</text>
        <dbReference type="Rhea" id="RHEA:29091"/>
        <dbReference type="Rhea" id="RHEA-COMP:9565"/>
        <dbReference type="Rhea" id="RHEA-COMP:9566"/>
        <dbReference type="ChEBI" id="CHEBI:15378"/>
        <dbReference type="ChEBI" id="CHEBI:16389"/>
        <dbReference type="ChEBI" id="CHEBI:17976"/>
        <dbReference type="ChEBI" id="CHEBI:57540"/>
        <dbReference type="ChEBI" id="CHEBI:57945"/>
        <dbReference type="EC" id="7.1.1.2"/>
    </reaction>
</comment>
<feature type="transmembrane region" description="Helical" evidence="16">
    <location>
        <begin position="6"/>
        <end position="22"/>
    </location>
</feature>
<dbReference type="Pfam" id="PF00420">
    <property type="entry name" value="Oxidored_q2"/>
    <property type="match status" value="1"/>
</dbReference>
<evidence type="ECO:0000256" key="11">
    <source>
        <dbReference type="ARBA" id="ARBA00023027"/>
    </source>
</evidence>
<evidence type="ECO:0000313" key="17">
    <source>
        <dbReference type="EMBL" id="ACG59305.1"/>
    </source>
</evidence>
<evidence type="ECO:0000256" key="13">
    <source>
        <dbReference type="ARBA" id="ARBA00023128"/>
    </source>
</evidence>
<feature type="transmembrane region" description="Helical" evidence="16">
    <location>
        <begin position="29"/>
        <end position="52"/>
    </location>
</feature>
<evidence type="ECO:0000256" key="3">
    <source>
        <dbReference type="ARBA" id="ARBA00012944"/>
    </source>
</evidence>
<geneLocation type="mitochondrion" evidence="17"/>
<dbReference type="AlphaFoldDB" id="B6DEA9"/>
<name>B6DEA9_GRYPL</name>
<evidence type="ECO:0000256" key="8">
    <source>
        <dbReference type="ARBA" id="ARBA00022967"/>
    </source>
</evidence>